<evidence type="ECO:0000256" key="6">
    <source>
        <dbReference type="ARBA" id="ARBA00023033"/>
    </source>
</evidence>
<gene>
    <name evidence="7" type="ORF">UFOPK1722_00848</name>
</gene>
<organism evidence="7">
    <name type="scientific">freshwater metagenome</name>
    <dbReference type="NCBI Taxonomy" id="449393"/>
    <lineage>
        <taxon>unclassified sequences</taxon>
        <taxon>metagenomes</taxon>
        <taxon>ecological metagenomes</taxon>
    </lineage>
</organism>
<comment type="similarity">
    <text evidence="1">Belongs to the cytochrome P450 family.</text>
</comment>
<accession>A0A6J6ER78</accession>
<keyword evidence="5" id="KW-0408">Iron</keyword>
<dbReference type="InterPro" id="IPR001128">
    <property type="entry name" value="Cyt_P450"/>
</dbReference>
<evidence type="ECO:0000256" key="2">
    <source>
        <dbReference type="ARBA" id="ARBA00022617"/>
    </source>
</evidence>
<evidence type="ECO:0000256" key="4">
    <source>
        <dbReference type="ARBA" id="ARBA00023002"/>
    </source>
</evidence>
<dbReference type="GO" id="GO:0020037">
    <property type="term" value="F:heme binding"/>
    <property type="evidence" value="ECO:0007669"/>
    <property type="project" value="InterPro"/>
</dbReference>
<dbReference type="Pfam" id="PF00067">
    <property type="entry name" value="p450"/>
    <property type="match status" value="1"/>
</dbReference>
<dbReference type="PANTHER" id="PTHR46696:SF6">
    <property type="entry name" value="P450, PUTATIVE (EUROFUNG)-RELATED"/>
    <property type="match status" value="1"/>
</dbReference>
<dbReference type="AlphaFoldDB" id="A0A6J6ER78"/>
<dbReference type="Gene3D" id="1.10.630.10">
    <property type="entry name" value="Cytochrome P450"/>
    <property type="match status" value="1"/>
</dbReference>
<dbReference type="InterPro" id="IPR036396">
    <property type="entry name" value="Cyt_P450_sf"/>
</dbReference>
<protein>
    <submittedName>
        <fullName evidence="7">Unannotated protein</fullName>
    </submittedName>
</protein>
<dbReference type="SUPFAM" id="SSF48264">
    <property type="entry name" value="Cytochrome P450"/>
    <property type="match status" value="1"/>
</dbReference>
<evidence type="ECO:0000256" key="3">
    <source>
        <dbReference type="ARBA" id="ARBA00022723"/>
    </source>
</evidence>
<reference evidence="7" key="1">
    <citation type="submission" date="2020-05" db="EMBL/GenBank/DDBJ databases">
        <authorList>
            <person name="Chiriac C."/>
            <person name="Salcher M."/>
            <person name="Ghai R."/>
            <person name="Kavagutti S V."/>
        </authorList>
    </citation>
    <scope>NUCLEOTIDE SEQUENCE</scope>
</reference>
<dbReference type="PROSITE" id="PS00086">
    <property type="entry name" value="CYTOCHROME_P450"/>
    <property type="match status" value="1"/>
</dbReference>
<evidence type="ECO:0000313" key="7">
    <source>
        <dbReference type="EMBL" id="CAB4578586.1"/>
    </source>
</evidence>
<dbReference type="GO" id="GO:0016705">
    <property type="term" value="F:oxidoreductase activity, acting on paired donors, with incorporation or reduction of molecular oxygen"/>
    <property type="evidence" value="ECO:0007669"/>
    <property type="project" value="InterPro"/>
</dbReference>
<dbReference type="EMBL" id="CAEZTS010000062">
    <property type="protein sequence ID" value="CAB4578586.1"/>
    <property type="molecule type" value="Genomic_DNA"/>
</dbReference>
<dbReference type="GO" id="GO:0005506">
    <property type="term" value="F:iron ion binding"/>
    <property type="evidence" value="ECO:0007669"/>
    <property type="project" value="InterPro"/>
</dbReference>
<keyword evidence="3" id="KW-0479">Metal-binding</keyword>
<dbReference type="FunFam" id="1.10.630.10:FF:000018">
    <property type="entry name" value="Cytochrome P450 monooxygenase"/>
    <property type="match status" value="1"/>
</dbReference>
<keyword evidence="6" id="KW-0503">Monooxygenase</keyword>
<dbReference type="InterPro" id="IPR002397">
    <property type="entry name" value="Cyt_P450_B"/>
</dbReference>
<dbReference type="GO" id="GO:0004497">
    <property type="term" value="F:monooxygenase activity"/>
    <property type="evidence" value="ECO:0007669"/>
    <property type="project" value="UniProtKB-KW"/>
</dbReference>
<dbReference type="PANTHER" id="PTHR46696">
    <property type="entry name" value="P450, PUTATIVE (EUROFUNG)-RELATED"/>
    <property type="match status" value="1"/>
</dbReference>
<keyword evidence="4" id="KW-0560">Oxidoreductase</keyword>
<keyword evidence="2" id="KW-0349">Heme</keyword>
<sequence length="403" mass="45049">MGDTQDIIDWATDYDIFDPRYVNDPFRIWDTLRQSCPIAHTSRWGGSWLPTTYEDVTNIARDIETFPSGGGIAVIPPTTNDPNAGPPQLLPYGVPPISADPPLHTWTRRLILPWMSPQKSASYEPMTRELCDRLIDGFIESGRADLAADYAQQIPVRVIAHILGVPTDMSDTFTGWVRDVLEFAYDAERRQRGTMGVIQFFIDALAERRENPGDDLISELLHTRIDGEPIEDSIIIGMCALMLIAGVDTTWSAIGSSIWHLASHPADRRRLVAEPDLMPTAIEEFLRAYSPVTMARRLLEDVEYKGCPMKAGERVLMNFPGANRDPEVFDRPDEVILDRAINRHVAFGAGIHRCAGSNLARMELRVSIETWLARLPEFELLDPAAVTWAGGQVRGPRSAVVTF</sequence>
<proteinExistence type="inferred from homology"/>
<dbReference type="PRINTS" id="PR00385">
    <property type="entry name" value="P450"/>
</dbReference>
<evidence type="ECO:0000256" key="1">
    <source>
        <dbReference type="ARBA" id="ARBA00010617"/>
    </source>
</evidence>
<name>A0A6J6ER78_9ZZZZ</name>
<dbReference type="PRINTS" id="PR00359">
    <property type="entry name" value="BP450"/>
</dbReference>
<dbReference type="InterPro" id="IPR017972">
    <property type="entry name" value="Cyt_P450_CS"/>
</dbReference>
<evidence type="ECO:0000256" key="5">
    <source>
        <dbReference type="ARBA" id="ARBA00023004"/>
    </source>
</evidence>